<dbReference type="Gene3D" id="3.90.580.10">
    <property type="entry name" value="Zinc finger, CHC2-type domain"/>
    <property type="match status" value="1"/>
</dbReference>
<evidence type="ECO:0000259" key="10">
    <source>
        <dbReference type="SMART" id="SM00482"/>
    </source>
</evidence>
<evidence type="ECO:0000313" key="12">
    <source>
        <dbReference type="EMBL" id="SHK15967.1"/>
    </source>
</evidence>
<dbReference type="Gene3D" id="3.30.420.10">
    <property type="entry name" value="Ribonuclease H-like superfamily/Ribonuclease H"/>
    <property type="match status" value="1"/>
</dbReference>
<dbReference type="InterPro" id="IPR002298">
    <property type="entry name" value="DNA_polymerase_A"/>
</dbReference>
<dbReference type="Gene3D" id="1.10.150.20">
    <property type="entry name" value="5' to 3' exonuclease, C-terminal subdomain"/>
    <property type="match status" value="1"/>
</dbReference>
<evidence type="ECO:0000256" key="2">
    <source>
        <dbReference type="ARBA" id="ARBA00012417"/>
    </source>
</evidence>
<comment type="catalytic activity">
    <reaction evidence="9">
        <text>DNA(n) + a 2'-deoxyribonucleoside 5'-triphosphate = DNA(n+1) + diphosphate</text>
        <dbReference type="Rhea" id="RHEA:22508"/>
        <dbReference type="Rhea" id="RHEA-COMP:17339"/>
        <dbReference type="Rhea" id="RHEA-COMP:17340"/>
        <dbReference type="ChEBI" id="CHEBI:33019"/>
        <dbReference type="ChEBI" id="CHEBI:61560"/>
        <dbReference type="ChEBI" id="CHEBI:173112"/>
        <dbReference type="EC" id="2.7.7.7"/>
    </reaction>
</comment>
<evidence type="ECO:0000259" key="11">
    <source>
        <dbReference type="SMART" id="SM00778"/>
    </source>
</evidence>
<evidence type="ECO:0000256" key="5">
    <source>
        <dbReference type="ARBA" id="ARBA00022695"/>
    </source>
</evidence>
<proteinExistence type="inferred from homology"/>
<keyword evidence="12" id="KW-0540">Nuclease</keyword>
<keyword evidence="12" id="KW-0269">Exonuclease</keyword>
<gene>
    <name evidence="12" type="ORF">SAMN02745216_02980</name>
</gene>
<dbReference type="InterPro" id="IPR012337">
    <property type="entry name" value="RNaseH-like_sf"/>
</dbReference>
<dbReference type="InterPro" id="IPR013237">
    <property type="entry name" value="Phage_T7_Gp4_N"/>
</dbReference>
<dbReference type="SUPFAM" id="SSF57783">
    <property type="entry name" value="Zinc beta-ribbon"/>
    <property type="match status" value="1"/>
</dbReference>
<dbReference type="PRINTS" id="PR00868">
    <property type="entry name" value="DNAPOLI"/>
</dbReference>
<dbReference type="PANTHER" id="PTHR10133:SF27">
    <property type="entry name" value="DNA POLYMERASE NU"/>
    <property type="match status" value="1"/>
</dbReference>
<accession>A0A1M6Q778</accession>
<evidence type="ECO:0000256" key="7">
    <source>
        <dbReference type="ARBA" id="ARBA00022932"/>
    </source>
</evidence>
<dbReference type="Pfam" id="PF08273">
    <property type="entry name" value="Zn_Ribbon_Prim"/>
    <property type="match status" value="1"/>
</dbReference>
<dbReference type="CDD" id="cd00188">
    <property type="entry name" value="TOPRIM"/>
    <property type="match status" value="1"/>
</dbReference>
<dbReference type="PANTHER" id="PTHR10133">
    <property type="entry name" value="DNA POLYMERASE I"/>
    <property type="match status" value="1"/>
</dbReference>
<evidence type="ECO:0000256" key="1">
    <source>
        <dbReference type="ARBA" id="ARBA00007705"/>
    </source>
</evidence>
<dbReference type="RefSeq" id="WP_073476985.1">
    <property type="nucleotide sequence ID" value="NZ_FQZU01000019.1"/>
</dbReference>
<keyword evidence="5" id="KW-0548">Nucleotidyltransferase</keyword>
<dbReference type="InterPro" id="IPR001098">
    <property type="entry name" value="DNA-dir_DNA_pol_A_palm_dom"/>
</dbReference>
<evidence type="ECO:0000256" key="6">
    <source>
        <dbReference type="ARBA" id="ARBA00022705"/>
    </source>
</evidence>
<evidence type="ECO:0000256" key="4">
    <source>
        <dbReference type="ARBA" id="ARBA00022679"/>
    </source>
</evidence>
<name>A0A1M6Q778_9BACT</name>
<evidence type="ECO:0000256" key="8">
    <source>
        <dbReference type="ARBA" id="ARBA00023125"/>
    </source>
</evidence>
<dbReference type="SMART" id="SM00778">
    <property type="entry name" value="Prim_Zn_Ribbon"/>
    <property type="match status" value="1"/>
</dbReference>
<evidence type="ECO:0000256" key="3">
    <source>
        <dbReference type="ARBA" id="ARBA00020311"/>
    </source>
</evidence>
<keyword evidence="6" id="KW-0235">DNA replication</keyword>
<dbReference type="EMBL" id="FQZU01000019">
    <property type="protein sequence ID" value="SHK15967.1"/>
    <property type="molecule type" value="Genomic_DNA"/>
</dbReference>
<dbReference type="OrthoDB" id="8967890at2"/>
<keyword evidence="4" id="KW-0808">Transferase</keyword>
<dbReference type="GO" id="GO:0008270">
    <property type="term" value="F:zinc ion binding"/>
    <property type="evidence" value="ECO:0007669"/>
    <property type="project" value="InterPro"/>
</dbReference>
<dbReference type="GO" id="GO:0006261">
    <property type="term" value="P:DNA-templated DNA replication"/>
    <property type="evidence" value="ECO:0007669"/>
    <property type="project" value="InterPro"/>
</dbReference>
<dbReference type="InterPro" id="IPR043502">
    <property type="entry name" value="DNA/RNA_pol_sf"/>
</dbReference>
<dbReference type="GO" id="GO:0003677">
    <property type="term" value="F:DNA binding"/>
    <property type="evidence" value="ECO:0007669"/>
    <property type="project" value="InterPro"/>
</dbReference>
<dbReference type="EC" id="2.7.7.7" evidence="2"/>
<dbReference type="GO" id="GO:0008408">
    <property type="term" value="F:3'-5' exonuclease activity"/>
    <property type="evidence" value="ECO:0007669"/>
    <property type="project" value="InterPro"/>
</dbReference>
<dbReference type="GO" id="GO:0004386">
    <property type="term" value="F:helicase activity"/>
    <property type="evidence" value="ECO:0007669"/>
    <property type="project" value="InterPro"/>
</dbReference>
<dbReference type="GO" id="GO:0006302">
    <property type="term" value="P:double-strand break repair"/>
    <property type="evidence" value="ECO:0007669"/>
    <property type="project" value="TreeGrafter"/>
</dbReference>
<dbReference type="SMART" id="SM00482">
    <property type="entry name" value="POLAc"/>
    <property type="match status" value="1"/>
</dbReference>
<dbReference type="InterPro" id="IPR019760">
    <property type="entry name" value="DNA-dir_DNA_pol_A_CS"/>
</dbReference>
<keyword evidence="7" id="KW-0239">DNA-directed DNA polymerase</keyword>
<dbReference type="InterPro" id="IPR036977">
    <property type="entry name" value="DNA_primase_Znf_CHC2"/>
</dbReference>
<feature type="domain" description="DNA-directed DNA polymerase family A palm" evidence="10">
    <location>
        <begin position="666"/>
        <end position="866"/>
    </location>
</feature>
<dbReference type="PROSITE" id="PS00447">
    <property type="entry name" value="DNA_POLYMERASE_A"/>
    <property type="match status" value="1"/>
</dbReference>
<dbReference type="SUPFAM" id="SSF56731">
    <property type="entry name" value="DNA primase core"/>
    <property type="match status" value="1"/>
</dbReference>
<dbReference type="Pfam" id="PF00476">
    <property type="entry name" value="DNA_pol_A"/>
    <property type="match status" value="1"/>
</dbReference>
<dbReference type="Proteomes" id="UP000183994">
    <property type="component" value="Unassembled WGS sequence"/>
</dbReference>
<keyword evidence="12" id="KW-0378">Hydrolase</keyword>
<evidence type="ECO:0000256" key="9">
    <source>
        <dbReference type="ARBA" id="ARBA00049244"/>
    </source>
</evidence>
<evidence type="ECO:0000313" key="13">
    <source>
        <dbReference type="Proteomes" id="UP000183994"/>
    </source>
</evidence>
<reference evidence="13" key="1">
    <citation type="submission" date="2016-11" db="EMBL/GenBank/DDBJ databases">
        <authorList>
            <person name="Varghese N."/>
            <person name="Submissions S."/>
        </authorList>
    </citation>
    <scope>NUCLEOTIDE SEQUENCE [LARGE SCALE GENOMIC DNA]</scope>
    <source>
        <strain evidence="13">DSM 16219</strain>
    </source>
</reference>
<dbReference type="AlphaFoldDB" id="A0A1M6Q778"/>
<dbReference type="Gene3D" id="3.40.1360.10">
    <property type="match status" value="1"/>
</dbReference>
<dbReference type="InterPro" id="IPR036397">
    <property type="entry name" value="RNaseH_sf"/>
</dbReference>
<keyword evidence="13" id="KW-1185">Reference proteome</keyword>
<dbReference type="InterPro" id="IPR002562">
    <property type="entry name" value="3'-5'_exonuclease_dom"/>
</dbReference>
<keyword evidence="8" id="KW-0238">DNA-binding</keyword>
<dbReference type="SUPFAM" id="SSF56672">
    <property type="entry name" value="DNA/RNA polymerases"/>
    <property type="match status" value="1"/>
</dbReference>
<comment type="similarity">
    <text evidence="1">Belongs to the DNA polymerase type-A family.</text>
</comment>
<dbReference type="STRING" id="1121393.SAMN02745216_02980"/>
<dbReference type="SUPFAM" id="SSF53098">
    <property type="entry name" value="Ribonuclease H-like"/>
    <property type="match status" value="1"/>
</dbReference>
<feature type="domain" description="DNA primase/helicase Gp4 N-terminal Bacteriophage T7-like" evidence="11">
    <location>
        <begin position="65"/>
        <end position="102"/>
    </location>
</feature>
<protein>
    <recommendedName>
        <fullName evidence="3">DNA polymerase I</fullName>
        <ecNumber evidence="2">2.7.7.7</ecNumber>
    </recommendedName>
</protein>
<dbReference type="GO" id="GO:0003887">
    <property type="term" value="F:DNA-directed DNA polymerase activity"/>
    <property type="evidence" value="ECO:0007669"/>
    <property type="project" value="UniProtKB-KW"/>
</dbReference>
<dbReference type="Gene3D" id="3.30.70.370">
    <property type="match status" value="1"/>
</dbReference>
<dbReference type="Pfam" id="PF01612">
    <property type="entry name" value="DNA_pol_A_exo1"/>
    <property type="match status" value="1"/>
</dbReference>
<sequence>MEGFVVNFGIGIYPPIEGFPYESLQTLQSVPNPPKYKESTLMNILDLLKEDNFKPVKVANTKGGEYACSCPWCGGDDRFRIWPKQGSGRFWCRQCKKSGDRITYLMDYRKESYPNACALLGIKPKPKTYSILSKPKAPNGSFTPWKPYPIKYPSRDWQTQARFFVFQVRDKLLKSPEILSYLNSRGLKLDTIKRAFLGFNPEDRFEDRTKWGLPEEMNVQGNPKKLWIPRGIVIPCYRNEQLVRVRVRRMNEDVERDRQRNSYREPIRYYNLPGGDAHACMVQNQSPFYIVVESDLDAILLDQEAGDLISALALGSAQNRPDEETCRALNDAKVILLSLDADSAGAKEAWTWWQNQFPNMIRWAPVNGKDPGEMHENGESLKNWIAAGLNKAGYLVQALALRKQGADEPQVISVPADMALEDLLDRLKDKKRIAVNLVTSGDDPFTHHILKVYLAADDCPILCVDLSKLPDSELDPLRQFFESGVPKIFFNAKPQLQFLWRSGFKVNGGIVDLMLAEQIVTAGLQEQPLTLEGLVDKYLGHESTDDASRPLAILQMLPFLGTNITKLKLQNVASLEFRCIQPTALMELNGMKVDVDGWQIASQSFREELAQNPDNNSLKHKIGFMDNLCNALHPVTGRIHAQYSQIGAPTGRFSCSNPNMQGIPKDKVIRDCFVAEAGHCLIRADYSQIELRILAEISGDQRMIQAFKDGQDLHKLTASEVSGIAFDEVSDELRKAAKAINFGVIYGMGAEGLVTYAWKNFGVQMTIEQAKDYMDGLFLAYPGVKKWRDQTIQNTHAKETCTLLGRKRFWSDDPKVTELLNSPIQGTAADIMKIAMKRVSECITEYPAKVVACIHDELVIESPIEKAEIVARVVQYEMEESGRQVLKSVPVVVDIER</sequence>
<organism evidence="12 13">
    <name type="scientific">Desulfatibacillum alkenivorans DSM 16219</name>
    <dbReference type="NCBI Taxonomy" id="1121393"/>
    <lineage>
        <taxon>Bacteria</taxon>
        <taxon>Pseudomonadati</taxon>
        <taxon>Thermodesulfobacteriota</taxon>
        <taxon>Desulfobacteria</taxon>
        <taxon>Desulfobacterales</taxon>
        <taxon>Desulfatibacillaceae</taxon>
        <taxon>Desulfatibacillum</taxon>
    </lineage>
</organism>